<feature type="region of interest" description="Disordered" evidence="1">
    <location>
        <begin position="44"/>
        <end position="130"/>
    </location>
</feature>
<name>F4RUG9_MELLP</name>
<evidence type="ECO:0000313" key="3">
    <source>
        <dbReference type="Proteomes" id="UP000001072"/>
    </source>
</evidence>
<accession>F4RUG9</accession>
<sequence length="130" mass="14203">MLHYCSKLANKVHMTTGFQDVASQNDTQNVDNVNTLRKPKKFKPRTLSNQNQAPMNAPEGIRSVTFGSTNEASVSLSSGSGRSASTSQTLVDDFPATTAGVLEQVPKKRAQYQPKRKITKVTEEDDCLEG</sequence>
<feature type="compositionally biased region" description="Low complexity" evidence="1">
    <location>
        <begin position="73"/>
        <end position="87"/>
    </location>
</feature>
<reference evidence="3" key="1">
    <citation type="journal article" date="2011" name="Proc. Natl. Acad. Sci. U.S.A.">
        <title>Obligate biotrophy features unraveled by the genomic analysis of rust fungi.</title>
        <authorList>
            <person name="Duplessis S."/>
            <person name="Cuomo C.A."/>
            <person name="Lin Y.-C."/>
            <person name="Aerts A."/>
            <person name="Tisserant E."/>
            <person name="Veneault-Fourrey C."/>
            <person name="Joly D.L."/>
            <person name="Hacquard S."/>
            <person name="Amselem J."/>
            <person name="Cantarel B.L."/>
            <person name="Chiu R."/>
            <person name="Coutinho P.M."/>
            <person name="Feau N."/>
            <person name="Field M."/>
            <person name="Frey P."/>
            <person name="Gelhaye E."/>
            <person name="Goldberg J."/>
            <person name="Grabherr M.G."/>
            <person name="Kodira C.D."/>
            <person name="Kohler A."/>
            <person name="Kuees U."/>
            <person name="Lindquist E.A."/>
            <person name="Lucas S.M."/>
            <person name="Mago R."/>
            <person name="Mauceli E."/>
            <person name="Morin E."/>
            <person name="Murat C."/>
            <person name="Pangilinan J.L."/>
            <person name="Park R."/>
            <person name="Pearson M."/>
            <person name="Quesneville H."/>
            <person name="Rouhier N."/>
            <person name="Sakthikumar S."/>
            <person name="Salamov A.A."/>
            <person name="Schmutz J."/>
            <person name="Selles B."/>
            <person name="Shapiro H."/>
            <person name="Tanguay P."/>
            <person name="Tuskan G.A."/>
            <person name="Henrissat B."/>
            <person name="Van de Peer Y."/>
            <person name="Rouze P."/>
            <person name="Ellis J.G."/>
            <person name="Dodds P.N."/>
            <person name="Schein J.E."/>
            <person name="Zhong S."/>
            <person name="Hamelin R.C."/>
            <person name="Grigoriev I.V."/>
            <person name="Szabo L.J."/>
            <person name="Martin F."/>
        </authorList>
    </citation>
    <scope>NUCLEOTIDE SEQUENCE [LARGE SCALE GENOMIC DNA]</scope>
    <source>
        <strain evidence="3">98AG31 / pathotype 3-4-7</strain>
    </source>
</reference>
<dbReference type="InParanoid" id="F4RUG9"/>
<keyword evidence="3" id="KW-1185">Reference proteome</keyword>
<evidence type="ECO:0000313" key="2">
    <source>
        <dbReference type="EMBL" id="EGG04000.1"/>
    </source>
</evidence>
<dbReference type="RefSeq" id="XP_007412793.1">
    <property type="nucleotide sequence ID" value="XM_007412731.1"/>
</dbReference>
<proteinExistence type="predicted"/>
<organism evidence="3">
    <name type="scientific">Melampsora larici-populina (strain 98AG31 / pathotype 3-4-7)</name>
    <name type="common">Poplar leaf rust fungus</name>
    <dbReference type="NCBI Taxonomy" id="747676"/>
    <lineage>
        <taxon>Eukaryota</taxon>
        <taxon>Fungi</taxon>
        <taxon>Dikarya</taxon>
        <taxon>Basidiomycota</taxon>
        <taxon>Pucciniomycotina</taxon>
        <taxon>Pucciniomycetes</taxon>
        <taxon>Pucciniales</taxon>
        <taxon>Melampsoraceae</taxon>
        <taxon>Melampsora</taxon>
    </lineage>
</organism>
<protein>
    <submittedName>
        <fullName evidence="2">Uncharacterized protein</fullName>
    </submittedName>
</protein>
<dbReference type="VEuPathDB" id="FungiDB:MELLADRAFT_89748"/>
<evidence type="ECO:0000256" key="1">
    <source>
        <dbReference type="SAM" id="MobiDB-lite"/>
    </source>
</evidence>
<dbReference type="Proteomes" id="UP000001072">
    <property type="component" value="Unassembled WGS sequence"/>
</dbReference>
<dbReference type="AlphaFoldDB" id="F4RUG9"/>
<dbReference type="EMBL" id="GL883121">
    <property type="protein sequence ID" value="EGG04000.1"/>
    <property type="molecule type" value="Genomic_DNA"/>
</dbReference>
<dbReference type="GeneID" id="18935310"/>
<feature type="compositionally biased region" description="Basic residues" evidence="1">
    <location>
        <begin position="107"/>
        <end position="119"/>
    </location>
</feature>
<gene>
    <name evidence="2" type="ORF">MELLADRAFT_89748</name>
</gene>
<dbReference type="KEGG" id="mlr:MELLADRAFT_89748"/>
<dbReference type="HOGENOM" id="CLU_1938626_0_0_1"/>